<dbReference type="Proteomes" id="UP000628840">
    <property type="component" value="Unassembled WGS sequence"/>
</dbReference>
<accession>A0A830EX18</accession>
<protein>
    <recommendedName>
        <fullName evidence="3">Histidine kinase</fullName>
    </recommendedName>
</protein>
<proteinExistence type="predicted"/>
<sequence length="253" mass="27695">MPDTIASFVPEVDPAEHALVVVNRDAPRPVQSMLEGLFADQPVTVSERELGDVDANTVALVIDSDIVATSPLSALRDCVLTVNSDLYTSGARSLPDVDLPAVLDGLDDVPFSLRGFPASHTEKLLLVTVSRHVEHLAWTAGGGTLRSSFQRLSRLDDERGTRDVYALVSDAGVDTHVYGIPDWTPPRDLGVTMHGGYGEDFRRAWFVVHVPADDDGEHAALVAYETGRNEWHGFWTYRPERVTAIDAYIAETM</sequence>
<dbReference type="PIRSF" id="PIRSF030471">
    <property type="entry name" value="STR_Vng0742h_prd"/>
    <property type="match status" value="1"/>
</dbReference>
<comment type="caution">
    <text evidence="1">The sequence shown here is derived from an EMBL/GenBank/DDBJ whole genome shotgun (WGS) entry which is preliminary data.</text>
</comment>
<evidence type="ECO:0000313" key="2">
    <source>
        <dbReference type="Proteomes" id="UP000628840"/>
    </source>
</evidence>
<reference evidence="1 2" key="1">
    <citation type="journal article" date="2019" name="Int. J. Syst. Evol. Microbiol.">
        <title>The Global Catalogue of Microorganisms (GCM) 10K type strain sequencing project: providing services to taxonomists for standard genome sequencing and annotation.</title>
        <authorList>
            <consortium name="The Broad Institute Genomics Platform"/>
            <consortium name="The Broad Institute Genome Sequencing Center for Infectious Disease"/>
            <person name="Wu L."/>
            <person name="Ma J."/>
        </authorList>
    </citation>
    <scope>NUCLEOTIDE SEQUENCE [LARGE SCALE GENOMIC DNA]</scope>
    <source>
        <strain evidence="1 2">JCM 19585</strain>
    </source>
</reference>
<dbReference type="RefSeq" id="WP_188883819.1">
    <property type="nucleotide sequence ID" value="NZ_BMPF01000003.1"/>
</dbReference>
<keyword evidence="2" id="KW-1185">Reference proteome</keyword>
<dbReference type="OrthoDB" id="302327at2157"/>
<gene>
    <name evidence="1" type="ORF">GCM10009037_22240</name>
</gene>
<evidence type="ECO:0008006" key="3">
    <source>
        <dbReference type="Google" id="ProtNLM"/>
    </source>
</evidence>
<organism evidence="1 2">
    <name type="scientific">Halarchaeum grantii</name>
    <dbReference type="NCBI Taxonomy" id="1193105"/>
    <lineage>
        <taxon>Archaea</taxon>
        <taxon>Methanobacteriati</taxon>
        <taxon>Methanobacteriota</taxon>
        <taxon>Stenosarchaea group</taxon>
        <taxon>Halobacteria</taxon>
        <taxon>Halobacteriales</taxon>
        <taxon>Halobacteriaceae</taxon>
    </lineage>
</organism>
<dbReference type="AlphaFoldDB" id="A0A830EX18"/>
<dbReference type="EMBL" id="BMPF01000003">
    <property type="protein sequence ID" value="GGL38176.1"/>
    <property type="molecule type" value="Genomic_DNA"/>
</dbReference>
<dbReference type="InterPro" id="IPR016954">
    <property type="entry name" value="Uncharacterised_Vng0742h"/>
</dbReference>
<evidence type="ECO:0000313" key="1">
    <source>
        <dbReference type="EMBL" id="GGL38176.1"/>
    </source>
</evidence>
<name>A0A830EX18_9EURY</name>